<feature type="domain" description="Pyrrolo-quinoline quinone repeat" evidence="2">
    <location>
        <begin position="113"/>
        <end position="303"/>
    </location>
</feature>
<evidence type="ECO:0000256" key="1">
    <source>
        <dbReference type="SAM" id="SignalP"/>
    </source>
</evidence>
<dbReference type="Proteomes" id="UP000028521">
    <property type="component" value="Unassembled WGS sequence"/>
</dbReference>
<accession>A0A084TK57</accession>
<dbReference type="EMBL" id="JPFK01000005">
    <property type="protein sequence ID" value="KFB01093.1"/>
    <property type="molecule type" value="Genomic_DNA"/>
</dbReference>
<dbReference type="AlphaFoldDB" id="A0A084TK57"/>
<dbReference type="OrthoDB" id="725093at2"/>
<dbReference type="InterPro" id="IPR011044">
    <property type="entry name" value="Quino_amine_DH_bsu"/>
</dbReference>
<dbReference type="PANTHER" id="PTHR34512">
    <property type="entry name" value="CELL SURFACE PROTEIN"/>
    <property type="match status" value="1"/>
</dbReference>
<evidence type="ECO:0000313" key="4">
    <source>
        <dbReference type="Proteomes" id="UP000028521"/>
    </source>
</evidence>
<dbReference type="InterPro" id="IPR002372">
    <property type="entry name" value="PQQ_rpt_dom"/>
</dbReference>
<proteinExistence type="predicted"/>
<dbReference type="SUPFAM" id="SSF50969">
    <property type="entry name" value="YVTN repeat-like/Quinoprotein amine dehydrogenase"/>
    <property type="match status" value="1"/>
</dbReference>
<reference evidence="3 4" key="1">
    <citation type="journal article" date="2014" name="Genome Announc.">
        <title>Draft Genome Sequence of the Algicidal Bacterium Mangrovimonas yunxiaonensis Strain LY01.</title>
        <authorList>
            <person name="Li Y."/>
            <person name="Zhu H."/>
            <person name="Li C."/>
            <person name="Zhang H."/>
            <person name="Chen Z."/>
            <person name="Zheng W."/>
            <person name="Xu H."/>
            <person name="Zheng T."/>
        </authorList>
    </citation>
    <scope>NUCLEOTIDE SEQUENCE [LARGE SCALE GENOMIC DNA]</scope>
    <source>
        <strain evidence="3 4">LY01</strain>
    </source>
</reference>
<protein>
    <recommendedName>
        <fullName evidence="2">Pyrrolo-quinoline quinone repeat domain-containing protein</fullName>
    </recommendedName>
</protein>
<evidence type="ECO:0000313" key="3">
    <source>
        <dbReference type="EMBL" id="KFB01093.1"/>
    </source>
</evidence>
<dbReference type="eggNOG" id="ENOG502ZAX7">
    <property type="taxonomic scope" value="Bacteria"/>
</dbReference>
<dbReference type="STRING" id="1197477.IA57_04460"/>
<comment type="caution">
    <text evidence="3">The sequence shown here is derived from an EMBL/GenBank/DDBJ whole genome shotgun (WGS) entry which is preliminary data.</text>
</comment>
<sequence>MKTTILFKMLIFCVCICLGSPSVFAQDTTNATTIKLDFTPDFIDFSPDDRYMVAENETRYLVWDTQTNNKVVEGKYAFKIGRFAKSISIPSGSGYFLFGNEKVFITIDYQHNNSHIKAFNLKDGTQIWETNQLDIGIGLTETLISAHAGSTLDVEVNGIKLSKPQLANNFFTRDRFLDRLINYVPEKHAIALNGKNGLQLIDVRNGKILWTQQAFKGGIGELLYNAPSNKLLAITVPATDGAIDLLTTTPEVIALNATTGTIAWKVAYTGDFMPNYASIVNNTLVLPYLELAFIDLKTGTERQGDVHSRMAAAKNVTKGLGGLMAIDKAMGGSFGANANQPSKYNRLIPRALHFNNQGKLCYFTMFDKNGTWGTGGKKGYTIIDIKKDKIELEVHDLLGSQWTPLQDAMANGIFYVKASGNLNRTTIKAIDARNGKELFETEKAKNSADISKAFNPFMIDTHNNRLIDVVSKGVYIFNAKTGENMAYTSTKDLGVGTVKFSEFFANGLLIFGTKGVGVIDFKGNIIASVSTKNIKGFAATAQEIQLLENKRFIRIDANTGKLLEEQPLGKTNQIAFSPSGKTLARAKGAHIELFQ</sequence>
<dbReference type="Pfam" id="PF13360">
    <property type="entry name" value="PQQ_2"/>
    <property type="match status" value="1"/>
</dbReference>
<organism evidence="3 4">
    <name type="scientific">Mangrovimonas yunxiaonensis</name>
    <dbReference type="NCBI Taxonomy" id="1197477"/>
    <lineage>
        <taxon>Bacteria</taxon>
        <taxon>Pseudomonadati</taxon>
        <taxon>Bacteroidota</taxon>
        <taxon>Flavobacteriia</taxon>
        <taxon>Flavobacteriales</taxon>
        <taxon>Flavobacteriaceae</taxon>
        <taxon>Mangrovimonas</taxon>
    </lineage>
</organism>
<feature type="signal peptide" evidence="1">
    <location>
        <begin position="1"/>
        <end position="25"/>
    </location>
</feature>
<evidence type="ECO:0000259" key="2">
    <source>
        <dbReference type="Pfam" id="PF13360"/>
    </source>
</evidence>
<gene>
    <name evidence="3" type="ORF">IA57_04460</name>
</gene>
<keyword evidence="1" id="KW-0732">Signal</keyword>
<dbReference type="SUPFAM" id="SSF50998">
    <property type="entry name" value="Quinoprotein alcohol dehydrogenase-like"/>
    <property type="match status" value="1"/>
</dbReference>
<keyword evidence="4" id="KW-1185">Reference proteome</keyword>
<reference evidence="4" key="2">
    <citation type="submission" date="2014-07" db="EMBL/GenBank/DDBJ databases">
        <title>Genome sequence of Mangrovimonas yunxiaonensis.</title>
        <authorList>
            <person name="Li Y."/>
            <person name="Zheng T."/>
        </authorList>
    </citation>
    <scope>NUCLEOTIDE SEQUENCE [LARGE SCALE GENOMIC DNA]</scope>
    <source>
        <strain evidence="4">LY01</strain>
    </source>
</reference>
<dbReference type="RefSeq" id="WP_036119757.1">
    <property type="nucleotide sequence ID" value="NZ_JPFK01000005.1"/>
</dbReference>
<dbReference type="Gene3D" id="2.130.10.10">
    <property type="entry name" value="YVTN repeat-like/Quinoprotein amine dehydrogenase"/>
    <property type="match status" value="2"/>
</dbReference>
<dbReference type="PANTHER" id="PTHR34512:SF30">
    <property type="entry name" value="OUTER MEMBRANE PROTEIN ASSEMBLY FACTOR BAMB"/>
    <property type="match status" value="1"/>
</dbReference>
<dbReference type="InterPro" id="IPR015943">
    <property type="entry name" value="WD40/YVTN_repeat-like_dom_sf"/>
</dbReference>
<name>A0A084TK57_9FLAO</name>
<dbReference type="InterPro" id="IPR011047">
    <property type="entry name" value="Quinoprotein_ADH-like_sf"/>
</dbReference>
<feature type="chain" id="PRO_5001782598" description="Pyrrolo-quinoline quinone repeat domain-containing protein" evidence="1">
    <location>
        <begin position="26"/>
        <end position="595"/>
    </location>
</feature>